<evidence type="ECO:0000259" key="2">
    <source>
        <dbReference type="SMART" id="SM00829"/>
    </source>
</evidence>
<dbReference type="SUPFAM" id="SSF50129">
    <property type="entry name" value="GroES-like"/>
    <property type="match status" value="1"/>
</dbReference>
<dbReference type="Proteomes" id="UP001445732">
    <property type="component" value="Unassembled WGS sequence"/>
</dbReference>
<dbReference type="Gene3D" id="3.40.50.720">
    <property type="entry name" value="NAD(P)-binding Rossmann-like Domain"/>
    <property type="match status" value="1"/>
</dbReference>
<keyword evidence="1" id="KW-0472">Membrane</keyword>
<dbReference type="InterPro" id="IPR013154">
    <property type="entry name" value="ADH-like_N"/>
</dbReference>
<dbReference type="InterPro" id="IPR011032">
    <property type="entry name" value="GroES-like_sf"/>
</dbReference>
<keyword evidence="4" id="KW-1185">Reference proteome</keyword>
<organism evidence="3 4">
    <name type="scientific">Brevundimonas aurifodinae</name>
    <dbReference type="NCBI Taxonomy" id="1508312"/>
    <lineage>
        <taxon>Bacteria</taxon>
        <taxon>Pseudomonadati</taxon>
        <taxon>Pseudomonadota</taxon>
        <taxon>Alphaproteobacteria</taxon>
        <taxon>Caulobacterales</taxon>
        <taxon>Caulobacteraceae</taxon>
        <taxon>Brevundimonas</taxon>
    </lineage>
</organism>
<sequence>MRAYHLTAPTLDALVRVDMPRPTAGPGEILIRLGAASLNFLDLAVASGHFPVPAFPLIPVTDGAGTVEAVGEGVAGFNPGDRIIPHLMPQWQGGTMTPEAIAMIRGVTAPGSLADFVVVPAAGAARAPAHLSVVEAAALPIAGTTAWNAVRAGRVRPGSVVVLQGTGGVSLLALQFAKAAGARVIITSSSDAKLERARALGADETLNYRTTPDWASEVKRLTQGRGGDLIIETGGAETFAASLEAAAIGGVVFVIGFLTGGVITAPVFPILGKTLTLKGNNTGSVADFRDMLRAVETLRLRPVVDRVFPFEEARGAYEFQARGGHFGKLAIACD</sequence>
<dbReference type="Pfam" id="PF00107">
    <property type="entry name" value="ADH_zinc_N"/>
    <property type="match status" value="1"/>
</dbReference>
<dbReference type="Gene3D" id="3.90.180.10">
    <property type="entry name" value="Medium-chain alcohol dehydrogenases, catalytic domain"/>
    <property type="match status" value="1"/>
</dbReference>
<feature type="domain" description="Enoyl reductase (ER)" evidence="2">
    <location>
        <begin position="9"/>
        <end position="331"/>
    </location>
</feature>
<dbReference type="SMART" id="SM00829">
    <property type="entry name" value="PKS_ER"/>
    <property type="match status" value="1"/>
</dbReference>
<dbReference type="Pfam" id="PF08240">
    <property type="entry name" value="ADH_N"/>
    <property type="match status" value="1"/>
</dbReference>
<keyword evidence="1" id="KW-1133">Transmembrane helix</keyword>
<proteinExistence type="predicted"/>
<dbReference type="CDD" id="cd08276">
    <property type="entry name" value="MDR7"/>
    <property type="match status" value="1"/>
</dbReference>
<comment type="caution">
    <text evidence="3">The sequence shown here is derived from an EMBL/GenBank/DDBJ whole genome shotgun (WGS) entry which is preliminary data.</text>
</comment>
<protein>
    <submittedName>
        <fullName evidence="3">NAD(P)-dependent alcohol dehydrogenase</fullName>
    </submittedName>
</protein>
<name>A0ABV1NMC2_9CAUL</name>
<keyword evidence="1" id="KW-0812">Transmembrane</keyword>
<dbReference type="InterPro" id="IPR013149">
    <property type="entry name" value="ADH-like_C"/>
</dbReference>
<dbReference type="PANTHER" id="PTHR45033:SF2">
    <property type="entry name" value="ZINC-TYPE ALCOHOL DEHYDROGENASE-LIKE PROTEIN C1773.06C"/>
    <property type="match status" value="1"/>
</dbReference>
<dbReference type="InterPro" id="IPR036291">
    <property type="entry name" value="NAD(P)-bd_dom_sf"/>
</dbReference>
<gene>
    <name evidence="3" type="ORF">ABN401_04865</name>
</gene>
<dbReference type="InterPro" id="IPR052711">
    <property type="entry name" value="Zinc_ADH-like"/>
</dbReference>
<feature type="transmembrane region" description="Helical" evidence="1">
    <location>
        <begin position="247"/>
        <end position="271"/>
    </location>
</feature>
<evidence type="ECO:0000256" key="1">
    <source>
        <dbReference type="SAM" id="Phobius"/>
    </source>
</evidence>
<dbReference type="InterPro" id="IPR020843">
    <property type="entry name" value="ER"/>
</dbReference>
<reference evidence="3 4" key="1">
    <citation type="submission" date="2024-06" db="EMBL/GenBank/DDBJ databases">
        <title>Brevundimonas sp. C11.</title>
        <authorList>
            <person name="Maltman C."/>
        </authorList>
    </citation>
    <scope>NUCLEOTIDE SEQUENCE [LARGE SCALE GENOMIC DNA]</scope>
    <source>
        <strain evidence="3 4">C11</strain>
    </source>
</reference>
<evidence type="ECO:0000313" key="3">
    <source>
        <dbReference type="EMBL" id="MEQ7154539.1"/>
    </source>
</evidence>
<dbReference type="EMBL" id="JBEGDD010000003">
    <property type="protein sequence ID" value="MEQ7154539.1"/>
    <property type="molecule type" value="Genomic_DNA"/>
</dbReference>
<dbReference type="SUPFAM" id="SSF51735">
    <property type="entry name" value="NAD(P)-binding Rossmann-fold domains"/>
    <property type="match status" value="1"/>
</dbReference>
<accession>A0ABV1NMC2</accession>
<evidence type="ECO:0000313" key="4">
    <source>
        <dbReference type="Proteomes" id="UP001445732"/>
    </source>
</evidence>
<dbReference type="PANTHER" id="PTHR45033">
    <property type="match status" value="1"/>
</dbReference>
<dbReference type="RefSeq" id="WP_349683706.1">
    <property type="nucleotide sequence ID" value="NZ_JBEGDD010000003.1"/>
</dbReference>